<gene>
    <name evidence="1" type="ORF">RMCB_4804</name>
</gene>
<dbReference type="EMBL" id="BCSX01000041">
    <property type="protein sequence ID" value="GAS90708.1"/>
    <property type="molecule type" value="Genomic_DNA"/>
</dbReference>
<protein>
    <submittedName>
        <fullName evidence="1">Uncharacterized protein</fullName>
    </submittedName>
</protein>
<reference evidence="2" key="1">
    <citation type="journal article" date="2016" name="Genome Announc.">
        <title>Draft Genome Sequences of Five Rapidly Growing Mycobacterium Species, M. thermoresistibile, M. fortuitum subsp. acetamidolyticum, M. canariasense, M. brisbanense, and M. novocastrense.</title>
        <authorList>
            <person name="Katahira K."/>
            <person name="Ogura Y."/>
            <person name="Gotoh Y."/>
            <person name="Hayashi T."/>
        </authorList>
    </citation>
    <scope>NUCLEOTIDE SEQUENCE [LARGE SCALE GENOMIC DNA]</scope>
    <source>
        <strain evidence="2">JCM15654</strain>
    </source>
</reference>
<reference evidence="2" key="2">
    <citation type="submission" date="2016-02" db="EMBL/GenBank/DDBJ databases">
        <title>Draft genome sequence of five rapidly growing Mycobacterium species.</title>
        <authorList>
            <person name="Katahira K."/>
            <person name="Gotou Y."/>
            <person name="Iida K."/>
            <person name="Ogura Y."/>
            <person name="Hayashi T."/>
        </authorList>
    </citation>
    <scope>NUCLEOTIDE SEQUENCE [LARGE SCALE GENOMIC DNA]</scope>
    <source>
        <strain evidence="2">JCM15654</strain>
    </source>
</reference>
<evidence type="ECO:0000313" key="2">
    <source>
        <dbReference type="Proteomes" id="UP000069620"/>
    </source>
</evidence>
<organism evidence="1 2">
    <name type="scientific">Mycolicibacterium brisbanense</name>
    <dbReference type="NCBI Taxonomy" id="146020"/>
    <lineage>
        <taxon>Bacteria</taxon>
        <taxon>Bacillati</taxon>
        <taxon>Actinomycetota</taxon>
        <taxon>Actinomycetes</taxon>
        <taxon>Mycobacteriales</taxon>
        <taxon>Mycobacteriaceae</taxon>
        <taxon>Mycolicibacterium</taxon>
    </lineage>
</organism>
<name>A0A124E0J3_9MYCO</name>
<dbReference type="AlphaFoldDB" id="A0A124E0J3"/>
<sequence>MNCHCIDNIAEYPAERVLHYLAAALLLEDPRQGATFLSQQLRNLKAAARTCYNINNWQVRIQDSRTLAYQTTDLLIR</sequence>
<proteinExistence type="predicted"/>
<evidence type="ECO:0000313" key="1">
    <source>
        <dbReference type="EMBL" id="GAS90708.1"/>
    </source>
</evidence>
<keyword evidence="2" id="KW-1185">Reference proteome</keyword>
<accession>A0A124E0J3</accession>
<comment type="caution">
    <text evidence="1">The sequence shown here is derived from an EMBL/GenBank/DDBJ whole genome shotgun (WGS) entry which is preliminary data.</text>
</comment>
<dbReference type="Proteomes" id="UP000069620">
    <property type="component" value="Unassembled WGS sequence"/>
</dbReference>